<evidence type="ECO:0000313" key="1">
    <source>
        <dbReference type="EMBL" id="GBM07518.1"/>
    </source>
</evidence>
<keyword evidence="2" id="KW-1185">Reference proteome</keyword>
<name>A0A4Y2CV06_ARAVE</name>
<accession>A0A4Y2CV06</accession>
<reference evidence="1 2" key="1">
    <citation type="journal article" date="2019" name="Sci. Rep.">
        <title>Orb-weaving spider Araneus ventricosus genome elucidates the spidroin gene catalogue.</title>
        <authorList>
            <person name="Kono N."/>
            <person name="Nakamura H."/>
            <person name="Ohtoshi R."/>
            <person name="Moran D.A.P."/>
            <person name="Shinohara A."/>
            <person name="Yoshida Y."/>
            <person name="Fujiwara M."/>
            <person name="Mori M."/>
            <person name="Tomita M."/>
            <person name="Arakawa K."/>
        </authorList>
    </citation>
    <scope>NUCLEOTIDE SEQUENCE [LARGE SCALE GENOMIC DNA]</scope>
</reference>
<sequence>MPPFLIGGILDVCIERHVDLMDEQQIDGDILLESKTSFRNDLIDLLECGVNITIEQHYLSLDKLQRILQTKSLQVYIVKVHTF</sequence>
<dbReference type="Proteomes" id="UP000499080">
    <property type="component" value="Unassembled WGS sequence"/>
</dbReference>
<evidence type="ECO:0000313" key="2">
    <source>
        <dbReference type="Proteomes" id="UP000499080"/>
    </source>
</evidence>
<comment type="caution">
    <text evidence="1">The sequence shown here is derived from an EMBL/GenBank/DDBJ whole genome shotgun (WGS) entry which is preliminary data.</text>
</comment>
<organism evidence="1 2">
    <name type="scientific">Araneus ventricosus</name>
    <name type="common">Orbweaver spider</name>
    <name type="synonym">Epeira ventricosa</name>
    <dbReference type="NCBI Taxonomy" id="182803"/>
    <lineage>
        <taxon>Eukaryota</taxon>
        <taxon>Metazoa</taxon>
        <taxon>Ecdysozoa</taxon>
        <taxon>Arthropoda</taxon>
        <taxon>Chelicerata</taxon>
        <taxon>Arachnida</taxon>
        <taxon>Araneae</taxon>
        <taxon>Araneomorphae</taxon>
        <taxon>Entelegynae</taxon>
        <taxon>Araneoidea</taxon>
        <taxon>Araneidae</taxon>
        <taxon>Araneus</taxon>
    </lineage>
</organism>
<dbReference type="AlphaFoldDB" id="A0A4Y2CV06"/>
<gene>
    <name evidence="1" type="ORF">AVEN_100717_1</name>
</gene>
<protein>
    <submittedName>
        <fullName evidence="1">Uncharacterized protein</fullName>
    </submittedName>
</protein>
<dbReference type="EMBL" id="BGPR01000243">
    <property type="protein sequence ID" value="GBM07518.1"/>
    <property type="molecule type" value="Genomic_DNA"/>
</dbReference>
<proteinExistence type="predicted"/>